<keyword evidence="1" id="KW-0175">Coiled coil</keyword>
<evidence type="ECO:0000313" key="4">
    <source>
        <dbReference type="Proteomes" id="UP000053087"/>
    </source>
</evidence>
<evidence type="ECO:0000256" key="2">
    <source>
        <dbReference type="SAM" id="Phobius"/>
    </source>
</evidence>
<feature type="coiled-coil region" evidence="1">
    <location>
        <begin position="55"/>
        <end position="82"/>
    </location>
</feature>
<evidence type="ECO:0000256" key="1">
    <source>
        <dbReference type="SAM" id="Coils"/>
    </source>
</evidence>
<dbReference type="KEGG" id="mfz:AOB57_004300"/>
<dbReference type="SUPFAM" id="SSF49899">
    <property type="entry name" value="Concanavalin A-like lectins/glucanases"/>
    <property type="match status" value="1"/>
</dbReference>
<keyword evidence="2" id="KW-1133">Transmembrane helix</keyword>
<protein>
    <submittedName>
        <fullName evidence="3">LamG domain-containing protein</fullName>
    </submittedName>
</protein>
<proteinExistence type="predicted"/>
<accession>A0A660HQI4</accession>
<dbReference type="Proteomes" id="UP000053087">
    <property type="component" value="Chromosome"/>
</dbReference>
<gene>
    <name evidence="3" type="ORF">AOB57_004300</name>
</gene>
<dbReference type="PANTHER" id="PTHR47635:SF2">
    <property type="entry name" value="LAMG-LIKE JELLYROLL FOLD DOMAIN-CONTAINING PROTEIN"/>
    <property type="match status" value="1"/>
</dbReference>
<sequence length="665" mass="74222">MQRVKTIAILILCIFLLSATAAAKQDNSRVLTNEDLSKLRLQEIQSKKQFVEPCKVKTAQEKQLYKHQIKDLNEEIEIYANLDSSTIVCGKTKEGKIRLVDIDKKEHKLRSIKLKYGDIQQVPGFQDNLIKITHYNDAGLADAVWLQEVRNDNGWVYLEDLPFSEIEIGGFLGEYRKVGTLTYPVSQTFNLGSDFTSDNVNYIEVSIDPVYNKTGPYDIPTNGLVAWWRFDEGEGTLVQDFSGNGNHGTAENGMNWTEGKYNGAGLFDGDNDRVIIPNSASLSVENNSCTWVFILNSSGDTGSQIFYQHGGSGGSMSIRPYLTSVGGFNLDHTTQTGLKYWSIPDTSSINTTRMILIEYIRETPTLNVYIDNQLVGSRELDSALIQHTSYLYIGYSSGSFNGYIDNVMIYNRLLSAEEKALLYYDNLQNLRLKTNSDSTYSDYLNGSGTIQVPYENSGEAFNSLIANIPDEVEIDGITVRDYTKTVTPFNVTANVGYTENTTIIEETLTDTEYTIYVRYSPLNSYGSGTITYTADLNPILSSSLLQYSLESNNPAADLSYDSETYTFLIETGAVLEDQVYNFLITCTKDGTPIDRVISDGFGNSQLGVYEAIGSEAYMIGSLYPSRSSNYDWYLNGNWADVAGLAVMIPLVIVAVFICLIFIRRD</sequence>
<organism evidence="3 4">
    <name type="scientific">Methanosarcina flavescens</name>
    <dbReference type="NCBI Taxonomy" id="1715806"/>
    <lineage>
        <taxon>Archaea</taxon>
        <taxon>Methanobacteriati</taxon>
        <taxon>Methanobacteriota</taxon>
        <taxon>Stenosarchaea group</taxon>
        <taxon>Methanomicrobia</taxon>
        <taxon>Methanosarcinales</taxon>
        <taxon>Methanosarcinaceae</taxon>
        <taxon>Methanosarcina</taxon>
    </lineage>
</organism>
<dbReference type="RefSeq" id="WP_048159124.1">
    <property type="nucleotide sequence ID" value="NZ_CP032683.1"/>
</dbReference>
<dbReference type="Gene3D" id="2.60.120.200">
    <property type="match status" value="1"/>
</dbReference>
<dbReference type="GeneID" id="53687317"/>
<keyword evidence="2" id="KW-0472">Membrane</keyword>
<keyword evidence="4" id="KW-1185">Reference proteome</keyword>
<reference evidence="3 4" key="1">
    <citation type="journal article" date="2016" name="Int. J. Syst. Evol. Microbiol.">
        <title>Methanosarcina flavescens sp. nov., a methanogenic archaeon isolated from a full-scale anaerobic digester.</title>
        <authorList>
            <person name="Kern T."/>
            <person name="Fischer M.A."/>
            <person name="Deppenmeier U."/>
            <person name="Schmitz R.A."/>
            <person name="Rother M."/>
        </authorList>
    </citation>
    <scope>NUCLEOTIDE SEQUENCE [LARGE SCALE GENOMIC DNA]</scope>
    <source>
        <strain evidence="3 4">E03.2</strain>
    </source>
</reference>
<evidence type="ECO:0000313" key="3">
    <source>
        <dbReference type="EMBL" id="AYK14517.1"/>
    </source>
</evidence>
<dbReference type="InterPro" id="IPR013320">
    <property type="entry name" value="ConA-like_dom_sf"/>
</dbReference>
<name>A0A660HQI4_9EURY</name>
<feature type="transmembrane region" description="Helical" evidence="2">
    <location>
        <begin position="641"/>
        <end position="662"/>
    </location>
</feature>
<dbReference type="EMBL" id="CP032683">
    <property type="protein sequence ID" value="AYK14517.1"/>
    <property type="molecule type" value="Genomic_DNA"/>
</dbReference>
<dbReference type="Pfam" id="PF13385">
    <property type="entry name" value="Laminin_G_3"/>
    <property type="match status" value="1"/>
</dbReference>
<dbReference type="AlphaFoldDB" id="A0A660HQI4"/>
<keyword evidence="2" id="KW-0812">Transmembrane</keyword>
<dbReference type="PANTHER" id="PTHR47635">
    <property type="entry name" value="CUB DOMAIN-CONTAINING PROTEIN"/>
    <property type="match status" value="1"/>
</dbReference>
<dbReference type="OrthoDB" id="132101at2157"/>